<keyword evidence="15" id="KW-1185">Reference proteome</keyword>
<dbReference type="FunFam" id="3.40.10.10:FF:000001">
    <property type="entry name" value="DNA-3-methyladenine glycosylase 2"/>
    <property type="match status" value="1"/>
</dbReference>
<dbReference type="SMART" id="SM00478">
    <property type="entry name" value="ENDO3c"/>
    <property type="match status" value="1"/>
</dbReference>
<dbReference type="GO" id="GO:0003700">
    <property type="term" value="F:DNA-binding transcription factor activity"/>
    <property type="evidence" value="ECO:0007669"/>
    <property type="project" value="InterPro"/>
</dbReference>
<dbReference type="GO" id="GO:0006307">
    <property type="term" value="P:DNA alkylation repair"/>
    <property type="evidence" value="ECO:0007669"/>
    <property type="project" value="TreeGrafter"/>
</dbReference>
<keyword evidence="13" id="KW-0234">DNA repair</keyword>
<evidence type="ECO:0000256" key="11">
    <source>
        <dbReference type="ARBA" id="ARBA00023159"/>
    </source>
</evidence>
<keyword evidence="10" id="KW-0238">DNA-binding</keyword>
<dbReference type="OrthoDB" id="9811249at2"/>
<keyword evidence="6" id="KW-0479">Metal-binding</keyword>
<evidence type="ECO:0000256" key="8">
    <source>
        <dbReference type="ARBA" id="ARBA00022833"/>
    </source>
</evidence>
<dbReference type="GO" id="GO:0008725">
    <property type="term" value="F:DNA-3-methyladenine glycosylase activity"/>
    <property type="evidence" value="ECO:0007669"/>
    <property type="project" value="TreeGrafter"/>
</dbReference>
<dbReference type="RefSeq" id="WP_106647153.1">
    <property type="nucleotide sequence ID" value="NZ_BMGO01000001.1"/>
</dbReference>
<dbReference type="Gene3D" id="1.10.340.30">
    <property type="entry name" value="Hypothetical protein, domain 2"/>
    <property type="match status" value="1"/>
</dbReference>
<dbReference type="CDD" id="cd00056">
    <property type="entry name" value="ENDO3c"/>
    <property type="match status" value="1"/>
</dbReference>
<dbReference type="InterPro" id="IPR018060">
    <property type="entry name" value="HTH_AraC"/>
</dbReference>
<dbReference type="GO" id="GO:0032993">
    <property type="term" value="C:protein-DNA complex"/>
    <property type="evidence" value="ECO:0007669"/>
    <property type="project" value="TreeGrafter"/>
</dbReference>
<dbReference type="InterPro" id="IPR011257">
    <property type="entry name" value="DNA_glycosylase"/>
</dbReference>
<organism evidence="14 15">
    <name type="scientific">Kangiella profundi</name>
    <dbReference type="NCBI Taxonomy" id="1561924"/>
    <lineage>
        <taxon>Bacteria</taxon>
        <taxon>Pseudomonadati</taxon>
        <taxon>Pseudomonadota</taxon>
        <taxon>Gammaproteobacteria</taxon>
        <taxon>Kangiellales</taxon>
        <taxon>Kangiellaceae</taxon>
        <taxon>Kangiella</taxon>
    </lineage>
</organism>
<evidence type="ECO:0000256" key="4">
    <source>
        <dbReference type="ARBA" id="ARBA00022603"/>
    </source>
</evidence>
<dbReference type="InterPro" id="IPR004026">
    <property type="entry name" value="Ada_DNA_repair_Zn-bd"/>
</dbReference>
<keyword evidence="8" id="KW-0862">Zinc</keyword>
<evidence type="ECO:0000256" key="2">
    <source>
        <dbReference type="ARBA" id="ARBA00001947"/>
    </source>
</evidence>
<accession>A0A2K9AK60</accession>
<dbReference type="Gene3D" id="3.40.10.10">
    <property type="entry name" value="DNA Methylphosphotriester Repair Domain"/>
    <property type="match status" value="1"/>
</dbReference>
<dbReference type="GO" id="GO:0032259">
    <property type="term" value="P:methylation"/>
    <property type="evidence" value="ECO:0007669"/>
    <property type="project" value="UniProtKB-KW"/>
</dbReference>
<keyword evidence="4" id="KW-0489">Methyltransferase</keyword>
<dbReference type="InterPro" id="IPR051912">
    <property type="entry name" value="Alkylbase_DNA_Glycosylase/TA"/>
</dbReference>
<dbReference type="Pfam" id="PF06029">
    <property type="entry name" value="AlkA_N"/>
    <property type="match status" value="1"/>
</dbReference>
<keyword evidence="11" id="KW-0010">Activator</keyword>
<dbReference type="InterPro" id="IPR010316">
    <property type="entry name" value="AlkA_N"/>
</dbReference>
<dbReference type="EC" id="3.2.2.21" evidence="3"/>
<protein>
    <recommendedName>
        <fullName evidence="3">DNA-3-methyladenine glycosylase II</fullName>
        <ecNumber evidence="3">3.2.2.21</ecNumber>
    </recommendedName>
</protein>
<dbReference type="InterPro" id="IPR023170">
    <property type="entry name" value="HhH_base_excis_C"/>
</dbReference>
<dbReference type="GO" id="GO:0032131">
    <property type="term" value="F:alkylated DNA binding"/>
    <property type="evidence" value="ECO:0007669"/>
    <property type="project" value="TreeGrafter"/>
</dbReference>
<dbReference type="Pfam" id="PF02805">
    <property type="entry name" value="Ada_Zn_binding"/>
    <property type="match status" value="1"/>
</dbReference>
<dbReference type="InterPro" id="IPR009057">
    <property type="entry name" value="Homeodomain-like_sf"/>
</dbReference>
<dbReference type="InterPro" id="IPR003265">
    <property type="entry name" value="HhH-GPD_domain"/>
</dbReference>
<evidence type="ECO:0000256" key="13">
    <source>
        <dbReference type="ARBA" id="ARBA00023204"/>
    </source>
</evidence>
<dbReference type="GO" id="GO:0005737">
    <property type="term" value="C:cytoplasm"/>
    <property type="evidence" value="ECO:0007669"/>
    <property type="project" value="TreeGrafter"/>
</dbReference>
<dbReference type="PANTHER" id="PTHR43003:SF13">
    <property type="entry name" value="DNA-3-METHYLADENINE GLYCOSYLASE 2"/>
    <property type="match status" value="1"/>
</dbReference>
<keyword evidence="5" id="KW-0808">Transferase</keyword>
<dbReference type="PROSITE" id="PS01124">
    <property type="entry name" value="HTH_ARAC_FAMILY_2"/>
    <property type="match status" value="1"/>
</dbReference>
<evidence type="ECO:0000256" key="9">
    <source>
        <dbReference type="ARBA" id="ARBA00023015"/>
    </source>
</evidence>
<proteinExistence type="predicted"/>
<dbReference type="SUPFAM" id="SSF57884">
    <property type="entry name" value="Ada DNA repair protein, N-terminal domain (N-Ada 10)"/>
    <property type="match status" value="1"/>
</dbReference>
<dbReference type="Gene3D" id="3.30.310.20">
    <property type="entry name" value="DNA-3-methyladenine glycosylase AlkA, N-terminal domain"/>
    <property type="match status" value="1"/>
</dbReference>
<dbReference type="InterPro" id="IPR018062">
    <property type="entry name" value="HTH_AraC-typ_CS"/>
</dbReference>
<dbReference type="EMBL" id="CP025120">
    <property type="protein sequence ID" value="AUD79334.1"/>
    <property type="molecule type" value="Genomic_DNA"/>
</dbReference>
<evidence type="ECO:0000256" key="7">
    <source>
        <dbReference type="ARBA" id="ARBA00022763"/>
    </source>
</evidence>
<dbReference type="Gene3D" id="1.10.1670.10">
    <property type="entry name" value="Helix-hairpin-Helix base-excision DNA repair enzymes (C-terminal)"/>
    <property type="match status" value="1"/>
</dbReference>
<dbReference type="Proteomes" id="UP000232693">
    <property type="component" value="Chromosome"/>
</dbReference>
<dbReference type="SMART" id="SM00342">
    <property type="entry name" value="HTH_ARAC"/>
    <property type="match status" value="1"/>
</dbReference>
<evidence type="ECO:0000256" key="3">
    <source>
        <dbReference type="ARBA" id="ARBA00012000"/>
    </source>
</evidence>
<comment type="catalytic activity">
    <reaction evidence="1">
        <text>Hydrolysis of alkylated DNA, releasing 3-methyladenine, 3-methylguanine, 7-methylguanine and 7-methyladenine.</text>
        <dbReference type="EC" id="3.2.2.21"/>
    </reaction>
</comment>
<evidence type="ECO:0000256" key="5">
    <source>
        <dbReference type="ARBA" id="ARBA00022679"/>
    </source>
</evidence>
<dbReference type="GO" id="GO:0043916">
    <property type="term" value="F:DNA-7-methylguanine glycosylase activity"/>
    <property type="evidence" value="ECO:0007669"/>
    <property type="project" value="TreeGrafter"/>
</dbReference>
<evidence type="ECO:0000313" key="15">
    <source>
        <dbReference type="Proteomes" id="UP000232693"/>
    </source>
</evidence>
<dbReference type="SMART" id="SM01009">
    <property type="entry name" value="AlkA_N"/>
    <property type="match status" value="1"/>
</dbReference>
<keyword evidence="7" id="KW-0227">DNA damage</keyword>
<comment type="cofactor">
    <cofactor evidence="2">
        <name>Zn(2+)</name>
        <dbReference type="ChEBI" id="CHEBI:29105"/>
    </cofactor>
</comment>
<dbReference type="KEGG" id="kpd:CW740_08775"/>
<evidence type="ECO:0000256" key="10">
    <source>
        <dbReference type="ARBA" id="ARBA00023125"/>
    </source>
</evidence>
<dbReference type="InterPro" id="IPR035451">
    <property type="entry name" value="Ada-like_dom_sf"/>
</dbReference>
<dbReference type="GO" id="GO:0006285">
    <property type="term" value="P:base-excision repair, AP site formation"/>
    <property type="evidence" value="ECO:0007669"/>
    <property type="project" value="TreeGrafter"/>
</dbReference>
<dbReference type="SUPFAM" id="SSF48150">
    <property type="entry name" value="DNA-glycosylase"/>
    <property type="match status" value="1"/>
</dbReference>
<name>A0A2K9AK60_9GAMM</name>
<dbReference type="PROSITE" id="PS00041">
    <property type="entry name" value="HTH_ARAC_FAMILY_1"/>
    <property type="match status" value="1"/>
</dbReference>
<dbReference type="Gene3D" id="1.10.10.60">
    <property type="entry name" value="Homeodomain-like"/>
    <property type="match status" value="1"/>
</dbReference>
<dbReference type="GO" id="GO:0008270">
    <property type="term" value="F:zinc ion binding"/>
    <property type="evidence" value="ECO:0007669"/>
    <property type="project" value="InterPro"/>
</dbReference>
<dbReference type="GO" id="GO:0043565">
    <property type="term" value="F:sequence-specific DNA binding"/>
    <property type="evidence" value="ECO:0007669"/>
    <property type="project" value="InterPro"/>
</dbReference>
<keyword evidence="9" id="KW-0805">Transcription regulation</keyword>
<dbReference type="SUPFAM" id="SSF55945">
    <property type="entry name" value="TATA-box binding protein-like"/>
    <property type="match status" value="1"/>
</dbReference>
<dbReference type="SUPFAM" id="SSF46689">
    <property type="entry name" value="Homeodomain-like"/>
    <property type="match status" value="1"/>
</dbReference>
<evidence type="ECO:0000256" key="12">
    <source>
        <dbReference type="ARBA" id="ARBA00023163"/>
    </source>
</evidence>
<dbReference type="GO" id="GO:0008168">
    <property type="term" value="F:methyltransferase activity"/>
    <property type="evidence" value="ECO:0007669"/>
    <property type="project" value="UniProtKB-KW"/>
</dbReference>
<gene>
    <name evidence="14" type="ORF">CW740_08775</name>
</gene>
<dbReference type="PANTHER" id="PTHR43003">
    <property type="entry name" value="DNA-3-METHYLADENINE GLYCOSYLASE"/>
    <property type="match status" value="1"/>
</dbReference>
<dbReference type="AlphaFoldDB" id="A0A2K9AK60"/>
<evidence type="ECO:0000256" key="1">
    <source>
        <dbReference type="ARBA" id="ARBA00000086"/>
    </source>
</evidence>
<dbReference type="Pfam" id="PF12833">
    <property type="entry name" value="HTH_18"/>
    <property type="match status" value="1"/>
</dbReference>
<dbReference type="InterPro" id="IPR037046">
    <property type="entry name" value="AlkA_N_sf"/>
</dbReference>
<keyword evidence="12" id="KW-0804">Transcription</keyword>
<evidence type="ECO:0000313" key="14">
    <source>
        <dbReference type="EMBL" id="AUD79334.1"/>
    </source>
</evidence>
<evidence type="ECO:0000256" key="6">
    <source>
        <dbReference type="ARBA" id="ARBA00022723"/>
    </source>
</evidence>
<reference evidence="14 15" key="1">
    <citation type="submission" date="2017-12" db="EMBL/GenBank/DDBJ databases">
        <title>Kangiella profundi FT102 completed genome.</title>
        <authorList>
            <person name="Xu J."/>
            <person name="Wang J."/>
            <person name="Lu Y."/>
        </authorList>
    </citation>
    <scope>NUCLEOTIDE SEQUENCE [LARGE SCALE GENOMIC DNA]</scope>
    <source>
        <strain evidence="14 15">FT102</strain>
    </source>
</reference>
<sequence length="461" mass="52554">MLKAATIKTYQQARLARDRRYDGTFFVAVKSTGIYCRPVCPAPTPKEQNVTYFQNAVQAQEAGYRPCLRCRPETAPQSSAWLGNQAVLKKAVSRIQAGALNQCSLQDFSESMGITDRYLRKLFQEHLGVSPITYANHLRLMFAKQLLHQTQLPITDIAFIAGFNSVRRFNDSFKATMKLSPSQLRKSLSSKNTDRDQQAIQLKLHYRPPYDWSLMHDFLKQRELSAIETITTTTYSRSFNIDNARGFFSAKHDSDNSCFQVAIELDDMTKLLEVTHHIRRVLDLNSDLEVIETSLSQDKKLKPLIKSGLRLPACWDTFEAGVKAILGQQVSVKAAYTHTASVIEQLGSDYNHQYKVFPTAQQIVDGDLSFLKMPNSRKQTLHNFAQWYLETQGEDLSSILSIKGIGSWTYEYIKLRSGMDSDAFPDKDLGVIKAMEKYQLTSSESWQPWRSYATLQLWHSL</sequence>